<protein>
    <recommendedName>
        <fullName evidence="3">PiggyBac transposable element-derived protein domain-containing protein</fullName>
    </recommendedName>
</protein>
<dbReference type="Proteomes" id="UP001159363">
    <property type="component" value="Chromosome 15"/>
</dbReference>
<name>A0ABQ9G4M9_9NEOP</name>
<keyword evidence="2" id="KW-1185">Reference proteome</keyword>
<proteinExistence type="predicted"/>
<sequence>MLYMAIRVMLKFTQERDAKMYIQHAIVLNLLDTLDPKEEHIHIDGKQTRIPEGFANKMKRVLIIGKEKENVKIIRWTDKHLVLMVSSDPTHYTNVIPTRKTNIHGDAVLKSKSVIDYNKVKKGMDLSDEMSYCHTAAVVRTFGGANTYSRRCGSRNKQKNTHTFLKLDEAGRKRQKVCKDCYNRLRSSGLSSREAVKVRIVTQ</sequence>
<dbReference type="EMBL" id="JARBHB010000016">
    <property type="protein sequence ID" value="KAJ8867017.1"/>
    <property type="molecule type" value="Genomic_DNA"/>
</dbReference>
<evidence type="ECO:0000313" key="1">
    <source>
        <dbReference type="EMBL" id="KAJ8867017.1"/>
    </source>
</evidence>
<accession>A0ABQ9G4M9</accession>
<feature type="non-terminal residue" evidence="1">
    <location>
        <position position="203"/>
    </location>
</feature>
<comment type="caution">
    <text evidence="1">The sequence shown here is derived from an EMBL/GenBank/DDBJ whole genome shotgun (WGS) entry which is preliminary data.</text>
</comment>
<reference evidence="1 2" key="1">
    <citation type="submission" date="2023-02" db="EMBL/GenBank/DDBJ databases">
        <title>LHISI_Scaffold_Assembly.</title>
        <authorList>
            <person name="Stuart O.P."/>
            <person name="Cleave R."/>
            <person name="Magrath M.J.L."/>
            <person name="Mikheyev A.S."/>
        </authorList>
    </citation>
    <scope>NUCLEOTIDE SEQUENCE [LARGE SCALE GENOMIC DNA]</scope>
    <source>
        <strain evidence="1">Daus_M_001</strain>
        <tissue evidence="1">Leg muscle</tissue>
    </source>
</reference>
<evidence type="ECO:0000313" key="2">
    <source>
        <dbReference type="Proteomes" id="UP001159363"/>
    </source>
</evidence>
<gene>
    <name evidence="1" type="ORF">PR048_032879</name>
</gene>
<evidence type="ECO:0008006" key="3">
    <source>
        <dbReference type="Google" id="ProtNLM"/>
    </source>
</evidence>
<organism evidence="1 2">
    <name type="scientific">Dryococelus australis</name>
    <dbReference type="NCBI Taxonomy" id="614101"/>
    <lineage>
        <taxon>Eukaryota</taxon>
        <taxon>Metazoa</taxon>
        <taxon>Ecdysozoa</taxon>
        <taxon>Arthropoda</taxon>
        <taxon>Hexapoda</taxon>
        <taxon>Insecta</taxon>
        <taxon>Pterygota</taxon>
        <taxon>Neoptera</taxon>
        <taxon>Polyneoptera</taxon>
        <taxon>Phasmatodea</taxon>
        <taxon>Verophasmatodea</taxon>
        <taxon>Anareolatae</taxon>
        <taxon>Phasmatidae</taxon>
        <taxon>Eurycanthinae</taxon>
        <taxon>Dryococelus</taxon>
    </lineage>
</organism>